<reference evidence="10" key="1">
    <citation type="journal article" date="2018" name="Genome Biol.">
        <title>SKESA: strategic k-mer extension for scrupulous assemblies.</title>
        <authorList>
            <person name="Souvorov A."/>
            <person name="Agarwala R."/>
            <person name="Lipman D.J."/>
        </authorList>
    </citation>
    <scope>NUCLEOTIDE SEQUENCE</scope>
    <source>
        <strain evidence="10">CAVp300</strain>
    </source>
</reference>
<evidence type="ECO:0000259" key="9">
    <source>
        <dbReference type="Pfam" id="PF07195"/>
    </source>
</evidence>
<dbReference type="RefSeq" id="WP_047369791.1">
    <property type="nucleotide sequence ID" value="NZ_CABMNU010000005.1"/>
</dbReference>
<evidence type="ECO:0000259" key="8">
    <source>
        <dbReference type="Pfam" id="PF02465"/>
    </source>
</evidence>
<accession>A0A9P3WIW5</accession>
<dbReference type="InterPro" id="IPR040026">
    <property type="entry name" value="FliD"/>
</dbReference>
<keyword evidence="10" id="KW-0282">Flagellum</keyword>
<sequence length="478" mass="49725">MASISNLGVGSGLDLTTLYNNLETAENTKLTTITNQKTTYTAQLSAYGKLQSALTSLQTATAALGKAATWNSTTVNSTNTSFSAATTSDATVGDYTVNVSQVAKAQVLMSSSIPSNTTQLGGTTTDNTRTITITQAGTKTPLTVQLADSDTSLTGIANAINKAGGNVSATVMKATDGDYRLMLTSKSTGTDYDMTVTVTGDDTLQQKIGHDSTSSALAVQTASQNAKVSINNVAIERDSNTITDALPGVTLTLKSKSTADETLSIGRATDANTTAINNWVTAYNSLQSTIASVTKYVAVDAGADSQSSSNGALLGDSNVRSIQSQLRSLLTDVQSQSGNYKILAQLGITQNPVTGSDGSTGTLTVDSTKLSKALTDNPESVQAYFIGDGTKTGLATKMNNTLTTMLSTATGSTGVIQNAQDGINKTIKTLDQRYTDMEATIEATMARYKSQFTALDTMVSKLNSTAAYLTQQFSSSRS</sequence>
<evidence type="ECO:0000256" key="1">
    <source>
        <dbReference type="ARBA" id="ARBA00009764"/>
    </source>
</evidence>
<dbReference type="InterPro" id="IPR010809">
    <property type="entry name" value="FliD_C"/>
</dbReference>
<comment type="caution">
    <text evidence="10">The sequence shown here is derived from an EMBL/GenBank/DDBJ whole genome shotgun (WGS) entry which is preliminary data.</text>
</comment>
<keyword evidence="4" id="KW-0175">Coiled coil</keyword>
<dbReference type="EMBL" id="DACSUM010000089">
    <property type="protein sequence ID" value="HAT3585010.1"/>
    <property type="molecule type" value="Genomic_DNA"/>
</dbReference>
<dbReference type="NCBIfam" id="NF005955">
    <property type="entry name" value="PRK08032.1"/>
    <property type="match status" value="1"/>
</dbReference>
<dbReference type="InterPro" id="IPR003481">
    <property type="entry name" value="FliD_N"/>
</dbReference>
<organism evidence="10 11">
    <name type="scientific">Kluyvera intermedia</name>
    <name type="common">Enterobacter intermedius</name>
    <dbReference type="NCBI Taxonomy" id="61648"/>
    <lineage>
        <taxon>Bacteria</taxon>
        <taxon>Pseudomonadati</taxon>
        <taxon>Pseudomonadota</taxon>
        <taxon>Gammaproteobacteria</taxon>
        <taxon>Enterobacterales</taxon>
        <taxon>Enterobacteriaceae</taxon>
        <taxon>Kluyvera</taxon>
    </lineage>
</organism>
<comment type="subunit">
    <text evidence="2 7">Homopentamer.</text>
</comment>
<dbReference type="Pfam" id="PF07195">
    <property type="entry name" value="FliD_C"/>
    <property type="match status" value="1"/>
</dbReference>
<reference evidence="10" key="2">
    <citation type="submission" date="2020-10" db="EMBL/GenBank/DDBJ databases">
        <authorList>
            <consortium name="NCBI Pathogen Detection Project"/>
        </authorList>
    </citation>
    <scope>NUCLEOTIDE SEQUENCE</scope>
    <source>
        <strain evidence="10">CAVp300</strain>
    </source>
</reference>
<comment type="function">
    <text evidence="7">Required for morphogenesis and for the elongation of the flagellar filament by facilitating polymerization of the flagellin monomers at the tip of growing filament. Forms a capping structure, which prevents flagellin subunits (transported through the central channel of the flagellum) from leaking out without polymerization at the distal end.</text>
</comment>
<dbReference type="PANTHER" id="PTHR30288">
    <property type="entry name" value="FLAGELLAR CAP/ASSEMBLY PROTEIN FLID"/>
    <property type="match status" value="1"/>
</dbReference>
<dbReference type="GO" id="GO:0005576">
    <property type="term" value="C:extracellular region"/>
    <property type="evidence" value="ECO:0007669"/>
    <property type="project" value="UniProtKB-SubCell"/>
</dbReference>
<dbReference type="AlphaFoldDB" id="A0A9P3WIW5"/>
<comment type="similarity">
    <text evidence="1 7">Belongs to the FliD family.</text>
</comment>
<dbReference type="GO" id="GO:0071973">
    <property type="term" value="P:bacterial-type flagellum-dependent cell motility"/>
    <property type="evidence" value="ECO:0007669"/>
    <property type="project" value="TreeGrafter"/>
</dbReference>
<evidence type="ECO:0000256" key="2">
    <source>
        <dbReference type="ARBA" id="ARBA00011255"/>
    </source>
</evidence>
<comment type="function">
    <text evidence="6">Required for the morphogenesis and for the elongation of the flagellar filament by facilitating polymerization of the flagellin monomers at the tip of growing filament. Forms a capping structure, which prevents flagellin subunits (transported through the central channel of the flagellum) from leaking out without polymerization at the distal end.</text>
</comment>
<proteinExistence type="inferred from homology"/>
<keyword evidence="5 7" id="KW-0975">Bacterial flagellum</keyword>
<gene>
    <name evidence="10" type="primary">fliD</name>
    <name evidence="10" type="ORF">I8531_005423</name>
</gene>
<evidence type="ECO:0000256" key="4">
    <source>
        <dbReference type="ARBA" id="ARBA00023054"/>
    </source>
</evidence>
<evidence type="ECO:0000256" key="6">
    <source>
        <dbReference type="ARBA" id="ARBA00025175"/>
    </source>
</evidence>
<evidence type="ECO:0000313" key="11">
    <source>
        <dbReference type="Proteomes" id="UP000867740"/>
    </source>
</evidence>
<feature type="domain" description="Flagellar hook-associated protein 2 C-terminal" evidence="9">
    <location>
        <begin position="223"/>
        <end position="464"/>
    </location>
</feature>
<keyword evidence="7" id="KW-0964">Secreted</keyword>
<evidence type="ECO:0000256" key="5">
    <source>
        <dbReference type="ARBA" id="ARBA00023143"/>
    </source>
</evidence>
<dbReference type="Proteomes" id="UP000867740">
    <property type="component" value="Unassembled WGS sequence"/>
</dbReference>
<dbReference type="GO" id="GO:0009424">
    <property type="term" value="C:bacterial-type flagellum hook"/>
    <property type="evidence" value="ECO:0007669"/>
    <property type="project" value="UniProtKB-UniRule"/>
</dbReference>
<evidence type="ECO:0000256" key="7">
    <source>
        <dbReference type="RuleBase" id="RU362066"/>
    </source>
</evidence>
<name>A0A9P3WIW5_KLUIN</name>
<feature type="domain" description="Flagellar hook-associated protein 2 N-terminal" evidence="8">
    <location>
        <begin position="11"/>
        <end position="106"/>
    </location>
</feature>
<dbReference type="PANTHER" id="PTHR30288:SF0">
    <property type="entry name" value="FLAGELLAR HOOK-ASSOCIATED PROTEIN 2"/>
    <property type="match status" value="1"/>
</dbReference>
<dbReference type="Pfam" id="PF02465">
    <property type="entry name" value="FliD_N"/>
    <property type="match status" value="1"/>
</dbReference>
<dbReference type="GO" id="GO:0007155">
    <property type="term" value="P:cell adhesion"/>
    <property type="evidence" value="ECO:0007669"/>
    <property type="project" value="InterPro"/>
</dbReference>
<comment type="subcellular location">
    <subcellularLocation>
        <location evidence="7">Secreted</location>
    </subcellularLocation>
    <subcellularLocation>
        <location evidence="7">Bacterial flagellum</location>
    </subcellularLocation>
</comment>
<keyword evidence="10" id="KW-0966">Cell projection</keyword>
<dbReference type="GO" id="GO:0009421">
    <property type="term" value="C:bacterial-type flagellum filament cap"/>
    <property type="evidence" value="ECO:0007669"/>
    <property type="project" value="InterPro"/>
</dbReference>
<keyword evidence="10" id="KW-0969">Cilium</keyword>
<protein>
    <recommendedName>
        <fullName evidence="3 7">Flagellar hook-associated protein 2</fullName>
        <shortName evidence="7">HAP2</shortName>
    </recommendedName>
    <alternativeName>
        <fullName evidence="7">Flagellar cap protein</fullName>
    </alternativeName>
</protein>
<evidence type="ECO:0000256" key="3">
    <source>
        <dbReference type="ARBA" id="ARBA00016246"/>
    </source>
</evidence>
<evidence type="ECO:0000313" key="10">
    <source>
        <dbReference type="EMBL" id="HAT3585010.1"/>
    </source>
</evidence>